<sequence length="366" mass="41211">MYIIYTKLFTFKEILSKRFLTKHDLLNATTSNTNANPRRVFMSLKKIAEMTGVSVSTVSRVLNNKEYNCASPELKNRIWEAAEKIHYVPNENARSLQRGNRRLLPAPRRRLAIILGRFDSLKKDPFFSELFRSVEQEIFANECIISAFLTAAELYRKELPSADGFIIFGRSSESLLKHIQKTTKNIIAIDRNPTAFEIDEVVCDGKEAAVLAMEYLISKGHEKIGYIGDCSYEARYVGYCDSLIRHKLPLDYSAIRPTDQTSRSGYEAMKELLAQGGLSAVLCANDATALGVIQAFQDCPTPPIDLISIDNIQAAEEVSPLLTTVNIPKEDMGKMAVKILLDRIGHGHTETMRIVFPPRLVRRESC</sequence>
<organism evidence="1 2">
    <name type="scientific">Hominisplanchenecus murintestinalis</name>
    <dbReference type="NCBI Taxonomy" id="2941517"/>
    <lineage>
        <taxon>Bacteria</taxon>
        <taxon>Bacillati</taxon>
        <taxon>Bacillota</taxon>
        <taxon>Clostridia</taxon>
        <taxon>Lachnospirales</taxon>
        <taxon>Lachnospiraceae</taxon>
        <taxon>Hominisplanchenecus</taxon>
    </lineage>
</organism>
<reference evidence="1" key="1">
    <citation type="submission" date="2019-04" db="EMBL/GenBank/DDBJ databases">
        <title>Microbes associate with the intestines of laboratory mice.</title>
        <authorList>
            <person name="Navarre W."/>
            <person name="Wong E."/>
            <person name="Huang K."/>
            <person name="Tropini C."/>
            <person name="Ng K."/>
            <person name="Yu B."/>
        </authorList>
    </citation>
    <scope>NUCLEOTIDE SEQUENCE</scope>
    <source>
        <strain evidence="1">NM72_1-8</strain>
    </source>
</reference>
<comment type="caution">
    <text evidence="1">The sequence shown here is derived from an EMBL/GenBank/DDBJ whole genome shotgun (WGS) entry which is preliminary data.</text>
</comment>
<dbReference type="EMBL" id="SRZB01000006">
    <property type="protein sequence ID" value="TGX99624.1"/>
    <property type="molecule type" value="Genomic_DNA"/>
</dbReference>
<evidence type="ECO:0000313" key="2">
    <source>
        <dbReference type="Proteomes" id="UP000307720"/>
    </source>
</evidence>
<name>A0AC61R187_9FIRM</name>
<proteinExistence type="predicted"/>
<keyword evidence="1" id="KW-0238">DNA-binding</keyword>
<evidence type="ECO:0000313" key="1">
    <source>
        <dbReference type="EMBL" id="TGX99624.1"/>
    </source>
</evidence>
<keyword evidence="2" id="KW-1185">Reference proteome</keyword>
<protein>
    <submittedName>
        <fullName evidence="1">LacI family DNA-binding transcriptional regulator</fullName>
    </submittedName>
</protein>
<accession>A0AC61R187</accession>
<gene>
    <name evidence="1" type="ORF">E5357_04925</name>
</gene>
<dbReference type="Proteomes" id="UP000307720">
    <property type="component" value="Unassembled WGS sequence"/>
</dbReference>